<dbReference type="OrthoDB" id="2596at2157"/>
<feature type="domain" description="Lactate/malate dehydrogenase C-terminal" evidence="11">
    <location>
        <begin position="145"/>
        <end position="300"/>
    </location>
</feature>
<evidence type="ECO:0000256" key="2">
    <source>
        <dbReference type="ARBA" id="ARBA00020382"/>
    </source>
</evidence>
<feature type="binding site" evidence="8">
    <location>
        <position position="93"/>
    </location>
    <ligand>
        <name>NAD(+)</name>
        <dbReference type="ChEBI" id="CHEBI:57540"/>
    </ligand>
</feature>
<dbReference type="HOGENOM" id="CLU_045401_2_2_2"/>
<dbReference type="Gene3D" id="3.40.50.720">
    <property type="entry name" value="NAD(P)-binding Rossmann-like Domain"/>
    <property type="match status" value="1"/>
</dbReference>
<dbReference type="InterPro" id="IPR001557">
    <property type="entry name" value="L-lactate/malate_DH"/>
</dbReference>
<dbReference type="EMBL" id="CP007174">
    <property type="protein sequence ID" value="AIF84840.1"/>
    <property type="molecule type" value="Genomic_DNA"/>
</dbReference>
<dbReference type="Pfam" id="PF02866">
    <property type="entry name" value="Ldh_1_C"/>
    <property type="match status" value="1"/>
</dbReference>
<dbReference type="AlphaFoldDB" id="A0A075MUF8"/>
<dbReference type="PANTHER" id="PTHR43128">
    <property type="entry name" value="L-2-HYDROXYCARBOXYLATE DEHYDROGENASE (NAD(P)(+))"/>
    <property type="match status" value="1"/>
</dbReference>
<dbReference type="InterPro" id="IPR036291">
    <property type="entry name" value="NAD(P)-bd_dom_sf"/>
</dbReference>
<dbReference type="GO" id="GO:0006089">
    <property type="term" value="P:lactate metabolic process"/>
    <property type="evidence" value="ECO:0007669"/>
    <property type="project" value="TreeGrafter"/>
</dbReference>
<dbReference type="eggNOG" id="arCOG00246">
    <property type="taxonomic scope" value="Archaea"/>
</dbReference>
<accession>A0A075MUF8</accession>
<evidence type="ECO:0000313" key="13">
    <source>
        <dbReference type="Proteomes" id="UP000028194"/>
    </source>
</evidence>
<keyword evidence="3" id="KW-0816">Tricarboxylic acid cycle</keyword>
<evidence type="ECO:0000259" key="10">
    <source>
        <dbReference type="Pfam" id="PF00056"/>
    </source>
</evidence>
<dbReference type="InterPro" id="IPR001236">
    <property type="entry name" value="Lactate/malate_DH_N"/>
</dbReference>
<dbReference type="Proteomes" id="UP000028194">
    <property type="component" value="Chromosome"/>
</dbReference>
<dbReference type="SUPFAM" id="SSF56327">
    <property type="entry name" value="LDH C-terminal domain-like"/>
    <property type="match status" value="1"/>
</dbReference>
<evidence type="ECO:0000256" key="8">
    <source>
        <dbReference type="PIRSR" id="PIRSR000102-3"/>
    </source>
</evidence>
<dbReference type="NCBIfam" id="NF004863">
    <property type="entry name" value="PRK06223.1"/>
    <property type="match status" value="1"/>
</dbReference>
<evidence type="ECO:0000256" key="5">
    <source>
        <dbReference type="ARBA" id="ARBA00023027"/>
    </source>
</evidence>
<keyword evidence="4 9" id="KW-0560">Oxidoreductase</keyword>
<feature type="binding site" evidence="8">
    <location>
        <begin position="116"/>
        <end position="118"/>
    </location>
    <ligand>
        <name>NAD(+)</name>
        <dbReference type="ChEBI" id="CHEBI:57540"/>
    </ligand>
</feature>
<evidence type="ECO:0000256" key="9">
    <source>
        <dbReference type="RuleBase" id="RU003369"/>
    </source>
</evidence>
<dbReference type="Pfam" id="PF00056">
    <property type="entry name" value="Ldh_1_N"/>
    <property type="match status" value="1"/>
</dbReference>
<dbReference type="SUPFAM" id="SSF51735">
    <property type="entry name" value="NAD(P)-binding Rossmann-fold domains"/>
    <property type="match status" value="1"/>
</dbReference>
<evidence type="ECO:0000256" key="4">
    <source>
        <dbReference type="ARBA" id="ARBA00023002"/>
    </source>
</evidence>
<name>A0A075MUF8_9ARCH</name>
<evidence type="ECO:0000259" key="11">
    <source>
        <dbReference type="Pfam" id="PF02866"/>
    </source>
</evidence>
<dbReference type="GO" id="GO:0004459">
    <property type="term" value="F:L-lactate dehydrogenase (NAD+) activity"/>
    <property type="evidence" value="ECO:0007669"/>
    <property type="project" value="TreeGrafter"/>
</dbReference>
<dbReference type="GeneID" id="41598488"/>
<evidence type="ECO:0000256" key="7">
    <source>
        <dbReference type="PIRSR" id="PIRSR000102-2"/>
    </source>
</evidence>
<dbReference type="PIRSF" id="PIRSF000102">
    <property type="entry name" value="Lac_mal_DH"/>
    <property type="match status" value="1"/>
</dbReference>
<organism evidence="12 13">
    <name type="scientific">Candidatus Nitrososphaera evergladensis SR1</name>
    <dbReference type="NCBI Taxonomy" id="1459636"/>
    <lineage>
        <taxon>Archaea</taxon>
        <taxon>Nitrososphaerota</taxon>
        <taxon>Nitrososphaeria</taxon>
        <taxon>Nitrososphaerales</taxon>
        <taxon>Nitrososphaeraceae</taxon>
        <taxon>Nitrososphaera</taxon>
    </lineage>
</organism>
<sequence length="304" mass="32182">MTITVIGSGKVGASAALNCGLRELDDVLLLDIVQGLPQGEAMDINHQLSERGSDSVARGSNNYEDMRGSDYVVLVAGVGRKPGMTRMDLLKINAGIVKDVASKIATYAKDATVIVVTNPLDPMTYLALKTIGAQKSKVMGMGGMLDLSRFKSYIQEATGVSRDSIQAMVISEHGENMLPLTRFSSLGGIPLHDFITKEQATDIFEKTKKVAAEVIALKGATVYAPGNAVATMIESMAKDKKMVIPVSAYLDGQYGVSDLCIGVPAVIGAGGVEKIVELKLDSFEQGVFDKGVASVREAIKALPL</sequence>
<dbReference type="STRING" id="1459636.NTE_02800"/>
<feature type="binding site" evidence="7">
    <location>
        <position position="149"/>
    </location>
    <ligand>
        <name>substrate</name>
    </ligand>
</feature>
<feature type="binding site" evidence="8">
    <location>
        <begin position="7"/>
        <end position="12"/>
    </location>
    <ligand>
        <name>NAD(+)</name>
        <dbReference type="ChEBI" id="CHEBI:57540"/>
    </ligand>
</feature>
<dbReference type="InterPro" id="IPR015955">
    <property type="entry name" value="Lactate_DH/Glyco_Ohase_4_C"/>
</dbReference>
<feature type="binding site" evidence="7">
    <location>
        <position position="86"/>
    </location>
    <ligand>
        <name>substrate</name>
    </ligand>
</feature>
<evidence type="ECO:0000256" key="3">
    <source>
        <dbReference type="ARBA" id="ARBA00022532"/>
    </source>
</evidence>
<feature type="active site" description="Proton acceptor" evidence="6">
    <location>
        <position position="173"/>
    </location>
</feature>
<keyword evidence="13" id="KW-1185">Reference proteome</keyword>
<dbReference type="Gene3D" id="3.90.110.10">
    <property type="entry name" value="Lactate dehydrogenase/glycoside hydrolase, family 4, C-terminal"/>
    <property type="match status" value="1"/>
</dbReference>
<dbReference type="PANTHER" id="PTHR43128:SF16">
    <property type="entry name" value="L-LACTATE DEHYDROGENASE"/>
    <property type="match status" value="1"/>
</dbReference>
<feature type="binding site" evidence="7">
    <location>
        <position position="80"/>
    </location>
    <ligand>
        <name>substrate</name>
    </ligand>
</feature>
<dbReference type="CDD" id="cd01339">
    <property type="entry name" value="LDH-like_MDH"/>
    <property type="match status" value="1"/>
</dbReference>
<dbReference type="PRINTS" id="PR00086">
    <property type="entry name" value="LLDHDRGNASE"/>
</dbReference>
<feature type="binding site" evidence="7">
    <location>
        <position position="118"/>
    </location>
    <ligand>
        <name>substrate</name>
    </ligand>
</feature>
<dbReference type="KEGG" id="nev:NTE_02800"/>
<dbReference type="GO" id="GO:0006099">
    <property type="term" value="P:tricarboxylic acid cycle"/>
    <property type="evidence" value="ECO:0007669"/>
    <property type="project" value="UniProtKB-KW"/>
</dbReference>
<protein>
    <recommendedName>
        <fullName evidence="2">Malate dehydrogenase</fullName>
    </recommendedName>
</protein>
<reference evidence="12 13" key="1">
    <citation type="journal article" date="2014" name="PLoS ONE">
        <title>Genome Sequence of Candidatus Nitrososphaera evergladensis from Group I.1b Enriched from Everglades Soil Reveals Novel Genomic Features of the Ammonia-Oxidizing Archaea.</title>
        <authorList>
            <person name="Zhalnina K.V."/>
            <person name="Dias R."/>
            <person name="Leonard M.T."/>
            <person name="Dorr de Quadros P."/>
            <person name="Camargo F.A."/>
            <person name="Drew J.C."/>
            <person name="Farmerie W.G."/>
            <person name="Daroub S.H."/>
            <person name="Triplett E.W."/>
        </authorList>
    </citation>
    <scope>NUCLEOTIDE SEQUENCE [LARGE SCALE GENOMIC DNA]</scope>
    <source>
        <strain evidence="12 13">SR1</strain>
    </source>
</reference>
<feature type="domain" description="Lactate/malate dehydrogenase N-terminal" evidence="10">
    <location>
        <begin position="2"/>
        <end position="140"/>
    </location>
</feature>
<dbReference type="InterPro" id="IPR022383">
    <property type="entry name" value="Lactate/malate_DH_C"/>
</dbReference>
<comment type="similarity">
    <text evidence="1 9">Belongs to the LDH/MDH superfamily.</text>
</comment>
<evidence type="ECO:0000313" key="12">
    <source>
        <dbReference type="EMBL" id="AIF84840.1"/>
    </source>
</evidence>
<dbReference type="InterPro" id="IPR011275">
    <property type="entry name" value="Malate_DH_type3"/>
</dbReference>
<evidence type="ECO:0000256" key="1">
    <source>
        <dbReference type="ARBA" id="ARBA00008104"/>
    </source>
</evidence>
<evidence type="ECO:0000256" key="6">
    <source>
        <dbReference type="PIRSR" id="PIRSR000102-1"/>
    </source>
</evidence>
<dbReference type="RefSeq" id="WP_148701347.1">
    <property type="nucleotide sequence ID" value="NZ_CP007174.1"/>
</dbReference>
<gene>
    <name evidence="12" type="ORF">NTE_02800</name>
</gene>
<proteinExistence type="inferred from homology"/>
<keyword evidence="5 8" id="KW-0520">NAD</keyword>
<feature type="binding site" evidence="8">
    <location>
        <position position="31"/>
    </location>
    <ligand>
        <name>NAD(+)</name>
        <dbReference type="ChEBI" id="CHEBI:57540"/>
    </ligand>
</feature>